<accession>A0A2W5RIM9</accession>
<organism evidence="1 2">
    <name type="scientific">Acinetobacter johnsonii</name>
    <dbReference type="NCBI Taxonomy" id="40214"/>
    <lineage>
        <taxon>Bacteria</taxon>
        <taxon>Pseudomonadati</taxon>
        <taxon>Pseudomonadota</taxon>
        <taxon>Gammaproteobacteria</taxon>
        <taxon>Moraxellales</taxon>
        <taxon>Moraxellaceae</taxon>
        <taxon>Acinetobacter</taxon>
    </lineage>
</organism>
<comment type="caution">
    <text evidence="1">The sequence shown here is derived from an EMBL/GenBank/DDBJ whole genome shotgun (WGS) entry which is preliminary data.</text>
</comment>
<dbReference type="AlphaFoldDB" id="A0A2W5RIM9"/>
<evidence type="ECO:0000313" key="2">
    <source>
        <dbReference type="Proteomes" id="UP000249282"/>
    </source>
</evidence>
<name>A0A2W5RIM9_ACIJO</name>
<dbReference type="Proteomes" id="UP000249282">
    <property type="component" value="Unassembled WGS sequence"/>
</dbReference>
<gene>
    <name evidence="1" type="ORF">DI542_10015</name>
</gene>
<sequence length="106" mass="12552">MSIDNLLDRTWTKDYTCNEFACEAWKQITSKDLSKRIEKFLNGKGRFKRLDKPISPCLVFFKNNEKSSTHVGLFYCDKLLHLTPRGVQFVPLELVAMHFREVRFYT</sequence>
<proteinExistence type="predicted"/>
<protein>
    <submittedName>
        <fullName evidence="1">Uncharacterized protein</fullName>
    </submittedName>
</protein>
<reference evidence="1 2" key="1">
    <citation type="submission" date="2017-11" db="EMBL/GenBank/DDBJ databases">
        <title>Infants hospitalized years apart are colonized by the same room-sourced microbial strains.</title>
        <authorList>
            <person name="Brooks B."/>
            <person name="Olm M.R."/>
            <person name="Firek B.A."/>
            <person name="Baker R."/>
            <person name="Thomas B.C."/>
            <person name="Morowitz M.J."/>
            <person name="Banfield J.F."/>
        </authorList>
    </citation>
    <scope>NUCLEOTIDE SEQUENCE [LARGE SCALE GENOMIC DNA]</scope>
    <source>
        <strain evidence="1">S2_003_000_R3_20</strain>
    </source>
</reference>
<dbReference type="EMBL" id="QFQJ01000051">
    <property type="protein sequence ID" value="PZQ88839.1"/>
    <property type="molecule type" value="Genomic_DNA"/>
</dbReference>
<evidence type="ECO:0000313" key="1">
    <source>
        <dbReference type="EMBL" id="PZQ88839.1"/>
    </source>
</evidence>